<dbReference type="PANTHER" id="PTHR48054:SF35">
    <property type="entry name" value="INSENSITIVE 1-ASSOCIATED RECEPTOR KINASE 1, PUTATIVE, EXPRESSED-RELATED"/>
    <property type="match status" value="1"/>
</dbReference>
<organism evidence="1 2">
    <name type="scientific">Flemingia macrophylla</name>
    <dbReference type="NCBI Taxonomy" id="520843"/>
    <lineage>
        <taxon>Eukaryota</taxon>
        <taxon>Viridiplantae</taxon>
        <taxon>Streptophyta</taxon>
        <taxon>Embryophyta</taxon>
        <taxon>Tracheophyta</taxon>
        <taxon>Spermatophyta</taxon>
        <taxon>Magnoliopsida</taxon>
        <taxon>eudicotyledons</taxon>
        <taxon>Gunneridae</taxon>
        <taxon>Pentapetalae</taxon>
        <taxon>rosids</taxon>
        <taxon>fabids</taxon>
        <taxon>Fabales</taxon>
        <taxon>Fabaceae</taxon>
        <taxon>Papilionoideae</taxon>
        <taxon>50 kb inversion clade</taxon>
        <taxon>NPAAA clade</taxon>
        <taxon>indigoferoid/millettioid clade</taxon>
        <taxon>Phaseoleae</taxon>
        <taxon>Flemingia</taxon>
    </lineage>
</organism>
<gene>
    <name evidence="1" type="ORF">Fmac_032720</name>
</gene>
<dbReference type="EMBL" id="JBGMDY010000011">
    <property type="protein sequence ID" value="KAL2318844.1"/>
    <property type="molecule type" value="Genomic_DNA"/>
</dbReference>
<dbReference type="Gene3D" id="3.80.10.10">
    <property type="entry name" value="Ribonuclease Inhibitor"/>
    <property type="match status" value="1"/>
</dbReference>
<dbReference type="InterPro" id="IPR032675">
    <property type="entry name" value="LRR_dom_sf"/>
</dbReference>
<evidence type="ECO:0000313" key="1">
    <source>
        <dbReference type="EMBL" id="KAL2318844.1"/>
    </source>
</evidence>
<evidence type="ECO:0000313" key="2">
    <source>
        <dbReference type="Proteomes" id="UP001603857"/>
    </source>
</evidence>
<dbReference type="InterPro" id="IPR001611">
    <property type="entry name" value="Leu-rich_rpt"/>
</dbReference>
<accession>A0ABD1L5R4</accession>
<dbReference type="Pfam" id="PF00560">
    <property type="entry name" value="LRR_1"/>
    <property type="match status" value="1"/>
</dbReference>
<name>A0ABD1L5R4_9FABA</name>
<protein>
    <submittedName>
        <fullName evidence="1">Uncharacterized protein</fullName>
    </submittedName>
</protein>
<dbReference type="InterPro" id="IPR052592">
    <property type="entry name" value="LRR-RLK"/>
</dbReference>
<dbReference type="PANTHER" id="PTHR48054">
    <property type="entry name" value="RECEPTOR KINASE-LIKE PROTEIN XA21"/>
    <property type="match status" value="1"/>
</dbReference>
<dbReference type="AlphaFoldDB" id="A0ABD1L5R4"/>
<reference evidence="1 2" key="1">
    <citation type="submission" date="2024-08" db="EMBL/GenBank/DDBJ databases">
        <title>Insights into the chromosomal genome structure of Flemingia macrophylla.</title>
        <authorList>
            <person name="Ding Y."/>
            <person name="Zhao Y."/>
            <person name="Bi W."/>
            <person name="Wu M."/>
            <person name="Zhao G."/>
            <person name="Gong Y."/>
            <person name="Li W."/>
            <person name="Zhang P."/>
        </authorList>
    </citation>
    <scope>NUCLEOTIDE SEQUENCE [LARGE SCALE GENOMIC DNA]</scope>
    <source>
        <strain evidence="1">DYQJB</strain>
        <tissue evidence="1">Leaf</tissue>
    </source>
</reference>
<comment type="caution">
    <text evidence="1">The sequence shown here is derived from an EMBL/GenBank/DDBJ whole genome shotgun (WGS) entry which is preliminary data.</text>
</comment>
<dbReference type="Proteomes" id="UP001603857">
    <property type="component" value="Unassembled WGS sequence"/>
</dbReference>
<sequence length="229" mass="25401">MSKTLASSPSTSSRMLIINPPPTFALVSLSSLSTCMTMFDVRGNMLSGSVPDFSNNSCTHVPSWNENPFQVDNVSPPYASFFLSKVRERSLITSMGGVGTSVVYDFGQNNFTSIQSLPIAHDRLWKKSSYTLLVGENNLFEPFPTYLFEKCDKLDALFLNVSYNWIFGQIPSNFGGIYKLLNFLDAFGKQLPGLIPHDLGNLFSLASLNISRNWLQGQIPANLGHIKKQ</sequence>
<proteinExistence type="predicted"/>
<dbReference type="SUPFAM" id="SSF52058">
    <property type="entry name" value="L domain-like"/>
    <property type="match status" value="1"/>
</dbReference>
<keyword evidence="2" id="KW-1185">Reference proteome</keyword>